<comment type="caution">
    <text evidence="1">The sequence shown here is derived from an EMBL/GenBank/DDBJ whole genome shotgun (WGS) entry which is preliminary data.</text>
</comment>
<protein>
    <submittedName>
        <fullName evidence="1">Uncharacterized protein</fullName>
    </submittedName>
</protein>
<name>A0A2A5T312_9GAMM</name>
<evidence type="ECO:0000313" key="2">
    <source>
        <dbReference type="Proteomes" id="UP000219020"/>
    </source>
</evidence>
<evidence type="ECO:0000313" key="1">
    <source>
        <dbReference type="EMBL" id="PCS22531.1"/>
    </source>
</evidence>
<sequence length="50" mass="5516">MTVYTVKVIWDMAFYFLIESGVSTAKCSSNLVKGITFSPSLINIKSVIVI</sequence>
<gene>
    <name evidence="1" type="ORF">BTN49_1752</name>
</gene>
<reference evidence="2" key="1">
    <citation type="submission" date="2017-04" db="EMBL/GenBank/DDBJ databases">
        <title>Genome evolution of the luminous symbionts of deep sea anglerfish.</title>
        <authorList>
            <person name="Hendry T.A."/>
        </authorList>
    </citation>
    <scope>NUCLEOTIDE SEQUENCE [LARGE SCALE GENOMIC DNA]</scope>
</reference>
<dbReference type="Proteomes" id="UP000219020">
    <property type="component" value="Unassembled WGS sequence"/>
</dbReference>
<dbReference type="AlphaFoldDB" id="A0A2A5T312"/>
<dbReference type="EMBL" id="NBYY01000016">
    <property type="protein sequence ID" value="PCS22531.1"/>
    <property type="molecule type" value="Genomic_DNA"/>
</dbReference>
<keyword evidence="2" id="KW-1185">Reference proteome</keyword>
<accession>A0A2A5T312</accession>
<proteinExistence type="predicted"/>
<organism evidence="1 2">
    <name type="scientific">Candidatus Enterovibrio escicola</name>
    <dbReference type="NCBI Taxonomy" id="1927127"/>
    <lineage>
        <taxon>Bacteria</taxon>
        <taxon>Pseudomonadati</taxon>
        <taxon>Pseudomonadota</taxon>
        <taxon>Gammaproteobacteria</taxon>
        <taxon>Vibrionales</taxon>
        <taxon>Vibrionaceae</taxon>
        <taxon>Enterovibrio</taxon>
    </lineage>
</organism>